<proteinExistence type="predicted"/>
<dbReference type="Proteomes" id="UP001302321">
    <property type="component" value="Unassembled WGS sequence"/>
</dbReference>
<sequence length="222" mass="24278">MGRRGADLNIRGFPNFRTFGTLTDLSNMEGQDLPNAKVSAFFKYASDPGTCHPVTTRTVELNANFLGETKKYKFGPDYRMPADEFTLSLQLQAPVAPWQIPTSRVPSTGDRVANLESEHHWGSGGTYLFSDPAIGSSVEKINPTVLNIEPSMLVPHKDVRNLFAAALLYDLRYPKYFDFPLKGIFSVLLGGGATTGAINTIGKTGPWTQDKVAEYMTAPTGP</sequence>
<name>A0AAN7A2D1_9PEZI</name>
<accession>A0AAN7A2D1</accession>
<organism evidence="1 2">
    <name type="scientific">Triangularia setosa</name>
    <dbReference type="NCBI Taxonomy" id="2587417"/>
    <lineage>
        <taxon>Eukaryota</taxon>
        <taxon>Fungi</taxon>
        <taxon>Dikarya</taxon>
        <taxon>Ascomycota</taxon>
        <taxon>Pezizomycotina</taxon>
        <taxon>Sordariomycetes</taxon>
        <taxon>Sordariomycetidae</taxon>
        <taxon>Sordariales</taxon>
        <taxon>Podosporaceae</taxon>
        <taxon>Triangularia</taxon>
    </lineage>
</organism>
<keyword evidence="2" id="KW-1185">Reference proteome</keyword>
<dbReference type="AlphaFoldDB" id="A0AAN7A2D1"/>
<gene>
    <name evidence="1" type="ORF">QBC36DRAFT_382944</name>
</gene>
<reference evidence="1" key="1">
    <citation type="journal article" date="2023" name="Mol. Phylogenet. Evol.">
        <title>Genome-scale phylogeny and comparative genomics of the fungal order Sordariales.</title>
        <authorList>
            <person name="Hensen N."/>
            <person name="Bonometti L."/>
            <person name="Westerberg I."/>
            <person name="Brannstrom I.O."/>
            <person name="Guillou S."/>
            <person name="Cros-Aarteil S."/>
            <person name="Calhoun S."/>
            <person name="Haridas S."/>
            <person name="Kuo A."/>
            <person name="Mondo S."/>
            <person name="Pangilinan J."/>
            <person name="Riley R."/>
            <person name="LaButti K."/>
            <person name="Andreopoulos B."/>
            <person name="Lipzen A."/>
            <person name="Chen C."/>
            <person name="Yan M."/>
            <person name="Daum C."/>
            <person name="Ng V."/>
            <person name="Clum A."/>
            <person name="Steindorff A."/>
            <person name="Ohm R.A."/>
            <person name="Martin F."/>
            <person name="Silar P."/>
            <person name="Natvig D.O."/>
            <person name="Lalanne C."/>
            <person name="Gautier V."/>
            <person name="Ament-Velasquez S.L."/>
            <person name="Kruys A."/>
            <person name="Hutchinson M.I."/>
            <person name="Powell A.J."/>
            <person name="Barry K."/>
            <person name="Miller A.N."/>
            <person name="Grigoriev I.V."/>
            <person name="Debuchy R."/>
            <person name="Gladieux P."/>
            <person name="Hiltunen Thoren M."/>
            <person name="Johannesson H."/>
        </authorList>
    </citation>
    <scope>NUCLEOTIDE SEQUENCE</scope>
    <source>
        <strain evidence="1">CBS 892.96</strain>
    </source>
</reference>
<comment type="caution">
    <text evidence="1">The sequence shown here is derived from an EMBL/GenBank/DDBJ whole genome shotgun (WGS) entry which is preliminary data.</text>
</comment>
<evidence type="ECO:0000313" key="1">
    <source>
        <dbReference type="EMBL" id="KAK4170904.1"/>
    </source>
</evidence>
<protein>
    <submittedName>
        <fullName evidence="1">Uncharacterized protein</fullName>
    </submittedName>
</protein>
<reference evidence="1" key="2">
    <citation type="submission" date="2023-05" db="EMBL/GenBank/DDBJ databases">
        <authorList>
            <consortium name="Lawrence Berkeley National Laboratory"/>
            <person name="Steindorff A."/>
            <person name="Hensen N."/>
            <person name="Bonometti L."/>
            <person name="Westerberg I."/>
            <person name="Brannstrom I.O."/>
            <person name="Guillou S."/>
            <person name="Cros-Aarteil S."/>
            <person name="Calhoun S."/>
            <person name="Haridas S."/>
            <person name="Kuo A."/>
            <person name="Mondo S."/>
            <person name="Pangilinan J."/>
            <person name="Riley R."/>
            <person name="Labutti K."/>
            <person name="Andreopoulos B."/>
            <person name="Lipzen A."/>
            <person name="Chen C."/>
            <person name="Yanf M."/>
            <person name="Daum C."/>
            <person name="Ng V."/>
            <person name="Clum A."/>
            <person name="Ohm R."/>
            <person name="Martin F."/>
            <person name="Silar P."/>
            <person name="Natvig D."/>
            <person name="Lalanne C."/>
            <person name="Gautier V."/>
            <person name="Ament-Velasquez S.L."/>
            <person name="Kruys A."/>
            <person name="Hutchinson M.I."/>
            <person name="Powell A.J."/>
            <person name="Barry K."/>
            <person name="Miller A.N."/>
            <person name="Grigoriev I.V."/>
            <person name="Debuchy R."/>
            <person name="Gladieux P."/>
            <person name="Thoren M.H."/>
            <person name="Johannesson H."/>
        </authorList>
    </citation>
    <scope>NUCLEOTIDE SEQUENCE</scope>
    <source>
        <strain evidence="1">CBS 892.96</strain>
    </source>
</reference>
<evidence type="ECO:0000313" key="2">
    <source>
        <dbReference type="Proteomes" id="UP001302321"/>
    </source>
</evidence>
<dbReference type="EMBL" id="MU866712">
    <property type="protein sequence ID" value="KAK4170904.1"/>
    <property type="molecule type" value="Genomic_DNA"/>
</dbReference>